<accession>A0AAP7DLM5</accession>
<comment type="caution">
    <text evidence="2">The sequence shown here is derived from an EMBL/GenBank/DDBJ whole genome shotgun (WGS) entry which is preliminary data.</text>
</comment>
<dbReference type="RefSeq" id="WP_171419745.1">
    <property type="nucleotide sequence ID" value="NZ_JABFOR010000063.1"/>
</dbReference>
<keyword evidence="4" id="KW-1185">Reference proteome</keyword>
<evidence type="ECO:0000313" key="2">
    <source>
        <dbReference type="EMBL" id="NOJ73926.1"/>
    </source>
</evidence>
<dbReference type="Proteomes" id="UP000552038">
    <property type="component" value="Unassembled WGS sequence"/>
</dbReference>
<organism evidence="2 3">
    <name type="scientific">Paenibacillus alvei</name>
    <name type="common">Bacillus alvei</name>
    <dbReference type="NCBI Taxonomy" id="44250"/>
    <lineage>
        <taxon>Bacteria</taxon>
        <taxon>Bacillati</taxon>
        <taxon>Bacillota</taxon>
        <taxon>Bacilli</taxon>
        <taxon>Bacillales</taxon>
        <taxon>Paenibacillaceae</taxon>
        <taxon>Paenibacillus</taxon>
    </lineage>
</organism>
<protein>
    <submittedName>
        <fullName evidence="2">Uncharacterized protein</fullName>
    </submittedName>
</protein>
<reference evidence="2 3" key="1">
    <citation type="submission" date="2020-05" db="EMBL/GenBank/DDBJ databases">
        <title>Whole genome sequencing and identification of novel metabolites from Paenibacillus alvei strain JR949.</title>
        <authorList>
            <person name="Rajendhran J."/>
            <person name="Sree Pranav P."/>
            <person name="Mahalakshmi B."/>
            <person name="Karthikeyan R."/>
        </authorList>
    </citation>
    <scope>NUCLEOTIDE SEQUENCE [LARGE SCALE GENOMIC DNA]</scope>
    <source>
        <strain evidence="2 3">JR949</strain>
    </source>
</reference>
<proteinExistence type="predicted"/>
<dbReference type="EMBL" id="JAMDNP010000001">
    <property type="protein sequence ID" value="MCY9759088.1"/>
    <property type="molecule type" value="Genomic_DNA"/>
</dbReference>
<name>A0AAP7DLM5_PAEAL</name>
<dbReference type="Proteomes" id="UP001527181">
    <property type="component" value="Unassembled WGS sequence"/>
</dbReference>
<reference evidence="1 4" key="2">
    <citation type="submission" date="2022-05" db="EMBL/GenBank/DDBJ databases">
        <title>Genome Sequencing of Bee-Associated Microbes.</title>
        <authorList>
            <person name="Dunlap C."/>
        </authorList>
    </citation>
    <scope>NUCLEOTIDE SEQUENCE [LARGE SCALE GENOMIC DNA]</scope>
    <source>
        <strain evidence="1 4">NRRL B-04010</strain>
    </source>
</reference>
<dbReference type="EMBL" id="JABFOR010000063">
    <property type="protein sequence ID" value="NOJ73926.1"/>
    <property type="molecule type" value="Genomic_DNA"/>
</dbReference>
<evidence type="ECO:0000313" key="4">
    <source>
        <dbReference type="Proteomes" id="UP001527181"/>
    </source>
</evidence>
<gene>
    <name evidence="2" type="ORF">HMI46_25780</name>
    <name evidence="1" type="ORF">M5X12_00735</name>
</gene>
<dbReference type="AlphaFoldDB" id="A0AAP7DLM5"/>
<evidence type="ECO:0000313" key="3">
    <source>
        <dbReference type="Proteomes" id="UP000552038"/>
    </source>
</evidence>
<sequence>MLIKRVKFSDISTTVSAVATIGRIRFYDKKGAKINFGRIISNSGNLKFETEIAYLDSMARYSETFYDALNDGYYSMINDKYDARINMQIVFKDPVTISKFELDTAGRYAVQSNLKVEFYNTNDELVKTYIINPTEYEFFNKDSLRLITIPTPELADDQKYFILNEKKANGVTKSFTIENKEVSAIPLFFEKEFNNEINSVDAYKAYSAEYPIEHVFKNNSIGDYGCFYASVDNSSLQFAHPSIKIEFKRPRLVNAVEIQSKAKINAHITFEGYDEINKEWNLLFEYKAILINDFGKLRKEFDNSQFYCLYKITFLNLNNTNVQINDIKLIEYQSYIKEISASSPEDYKEYGMKNGEYHCTSQVLKKVVQKEKNKYGNGNVFSKVFTDKKKEIKSITI</sequence>
<evidence type="ECO:0000313" key="1">
    <source>
        <dbReference type="EMBL" id="MCY9759088.1"/>
    </source>
</evidence>